<dbReference type="AlphaFoldDB" id="A0A3N0VDL8"/>
<evidence type="ECO:0000256" key="7">
    <source>
        <dbReference type="ARBA" id="ARBA00022795"/>
    </source>
</evidence>
<comment type="function">
    <text evidence="12 13">Required for formation of the rod structure in the basal body of the flagellar apparatus. Together with FliI and FliH, may constitute the export apparatus of flagellin.</text>
</comment>
<keyword evidence="7 13" id="KW-1005">Bacterial flagellum biogenesis</keyword>
<comment type="subcellular location">
    <subcellularLocation>
        <location evidence="1">Cell membrane</location>
        <topology evidence="1">Multi-pass membrane protein</topology>
    </subcellularLocation>
</comment>
<dbReference type="PRINTS" id="PR00950">
    <property type="entry name" value="TYPE3IMSPROT"/>
</dbReference>
<dbReference type="Gene3D" id="6.10.250.2080">
    <property type="match status" value="1"/>
</dbReference>
<sequence length="378" mass="40087">MSESSAQDRTEAATPKRRADARKKGQVPRSRELSAAAVVLAGAGGVLAWGGSAATGAAALLRDSYAGIVPALDDPGQLPIRAAELAGQGFLQVLPILALTTIAALAAPMLIGGWNFSPGAAAPDPGRVNPLSGLKRIFSANSLAELFKALLKFLLIAGIASGVIWSDREQLLALGALPTAGAIAEGLRLALNALLWMGGGLLLIAAIDVPWQLFQHAKQLRMTKQEVREEYKQSEGKPEVKAKIRRLQQEMANARMMEKVPGADVVVTNPTHYAVALSYSAGKDRAPRVVAKGADELARAIRELAAEHRVPLVEAPPLARALYRSCELDAEIPSALYQAVAQVLSYVYQLREIRHGRRAAAAPTPPRIDEGLPNGQPD</sequence>
<protein>
    <recommendedName>
        <fullName evidence="3 13">Flagellar biosynthetic protein FlhB</fullName>
    </recommendedName>
</protein>
<evidence type="ECO:0000256" key="14">
    <source>
        <dbReference type="SAM" id="Coils"/>
    </source>
</evidence>
<dbReference type="RefSeq" id="WP_123211245.1">
    <property type="nucleotide sequence ID" value="NZ_RJVO01000003.1"/>
</dbReference>
<dbReference type="InterPro" id="IPR006136">
    <property type="entry name" value="FlhB"/>
</dbReference>
<keyword evidence="17" id="KW-1185">Reference proteome</keyword>
<dbReference type="InParanoid" id="A0A3N0VDL8"/>
<dbReference type="GO" id="GO:0044780">
    <property type="term" value="P:bacterial-type flagellum assembly"/>
    <property type="evidence" value="ECO:0007669"/>
    <property type="project" value="InterPro"/>
</dbReference>
<evidence type="ECO:0000313" key="16">
    <source>
        <dbReference type="EMBL" id="ROH90791.1"/>
    </source>
</evidence>
<dbReference type="Proteomes" id="UP000282106">
    <property type="component" value="Unassembled WGS sequence"/>
</dbReference>
<dbReference type="SUPFAM" id="SSF160544">
    <property type="entry name" value="EscU C-terminal domain-like"/>
    <property type="match status" value="1"/>
</dbReference>
<feature type="transmembrane region" description="Helical" evidence="13">
    <location>
        <begin position="89"/>
        <end position="111"/>
    </location>
</feature>
<keyword evidence="11 13" id="KW-1006">Bacterial flagellum protein export</keyword>
<evidence type="ECO:0000256" key="1">
    <source>
        <dbReference type="ARBA" id="ARBA00004651"/>
    </source>
</evidence>
<keyword evidence="16" id="KW-0282">Flagellum</keyword>
<dbReference type="Gene3D" id="3.40.1690.10">
    <property type="entry name" value="secretion proteins EscU"/>
    <property type="match status" value="1"/>
</dbReference>
<reference evidence="16 17" key="1">
    <citation type="submission" date="2018-10" db="EMBL/GenBank/DDBJ databases">
        <authorList>
            <person name="Chen W.-M."/>
        </authorList>
    </citation>
    <scope>NUCLEOTIDE SEQUENCE [LARGE SCALE GENOMIC DNA]</scope>
    <source>
        <strain evidence="16 17">THS-13</strain>
    </source>
</reference>
<keyword evidence="14" id="KW-0175">Coiled coil</keyword>
<keyword evidence="9 13" id="KW-1133">Transmembrane helix</keyword>
<organism evidence="16 17">
    <name type="scientific">Stagnimonas aquatica</name>
    <dbReference type="NCBI Taxonomy" id="2689987"/>
    <lineage>
        <taxon>Bacteria</taxon>
        <taxon>Pseudomonadati</taxon>
        <taxon>Pseudomonadota</taxon>
        <taxon>Gammaproteobacteria</taxon>
        <taxon>Nevskiales</taxon>
        <taxon>Nevskiaceae</taxon>
        <taxon>Stagnimonas</taxon>
    </lineage>
</organism>
<evidence type="ECO:0000256" key="5">
    <source>
        <dbReference type="ARBA" id="ARBA00022475"/>
    </source>
</evidence>
<dbReference type="GO" id="GO:0005886">
    <property type="term" value="C:plasma membrane"/>
    <property type="evidence" value="ECO:0007669"/>
    <property type="project" value="UniProtKB-SubCell"/>
</dbReference>
<keyword evidence="10 13" id="KW-0472">Membrane</keyword>
<feature type="transmembrane region" description="Helical" evidence="13">
    <location>
        <begin position="193"/>
        <end position="214"/>
    </location>
</feature>
<gene>
    <name evidence="13 16" type="primary">flhB</name>
    <name evidence="16" type="ORF">ED208_07310</name>
</gene>
<dbReference type="InterPro" id="IPR029025">
    <property type="entry name" value="T3SS_substrate_exporter_C"/>
</dbReference>
<feature type="coiled-coil region" evidence="14">
    <location>
        <begin position="217"/>
        <end position="257"/>
    </location>
</feature>
<evidence type="ECO:0000256" key="15">
    <source>
        <dbReference type="SAM" id="MobiDB-lite"/>
    </source>
</evidence>
<proteinExistence type="inferred from homology"/>
<dbReference type="InterPro" id="IPR006135">
    <property type="entry name" value="T3SS_substrate_exporter"/>
</dbReference>
<comment type="caution">
    <text evidence="16">The sequence shown here is derived from an EMBL/GenBank/DDBJ whole genome shotgun (WGS) entry which is preliminary data.</text>
</comment>
<feature type="transmembrane region" description="Helical" evidence="13">
    <location>
        <begin position="33"/>
        <end position="61"/>
    </location>
</feature>
<feature type="compositionally biased region" description="Basic residues" evidence="15">
    <location>
        <begin position="15"/>
        <end position="26"/>
    </location>
</feature>
<keyword evidence="5 13" id="KW-1003">Cell membrane</keyword>
<evidence type="ECO:0000256" key="10">
    <source>
        <dbReference type="ARBA" id="ARBA00023136"/>
    </source>
</evidence>
<evidence type="ECO:0000256" key="12">
    <source>
        <dbReference type="ARBA" id="ARBA00025078"/>
    </source>
</evidence>
<dbReference type="PANTHER" id="PTHR30531:SF12">
    <property type="entry name" value="FLAGELLAR BIOSYNTHETIC PROTEIN FLHB"/>
    <property type="match status" value="1"/>
</dbReference>
<dbReference type="PANTHER" id="PTHR30531">
    <property type="entry name" value="FLAGELLAR BIOSYNTHETIC PROTEIN FLHB"/>
    <property type="match status" value="1"/>
</dbReference>
<evidence type="ECO:0000256" key="6">
    <source>
        <dbReference type="ARBA" id="ARBA00022692"/>
    </source>
</evidence>
<dbReference type="FunCoup" id="A0A3N0VDL8">
    <property type="interactions" value="84"/>
</dbReference>
<evidence type="ECO:0000313" key="17">
    <source>
        <dbReference type="Proteomes" id="UP000282106"/>
    </source>
</evidence>
<dbReference type="Pfam" id="PF01312">
    <property type="entry name" value="Bac_export_2"/>
    <property type="match status" value="1"/>
</dbReference>
<evidence type="ECO:0000256" key="13">
    <source>
        <dbReference type="RuleBase" id="RU364091"/>
    </source>
</evidence>
<evidence type="ECO:0000256" key="3">
    <source>
        <dbReference type="ARBA" id="ARBA00021622"/>
    </source>
</evidence>
<evidence type="ECO:0000256" key="4">
    <source>
        <dbReference type="ARBA" id="ARBA00022448"/>
    </source>
</evidence>
<keyword evidence="16" id="KW-0969">Cilium</keyword>
<keyword evidence="8 13" id="KW-0653">Protein transport</keyword>
<comment type="caution">
    <text evidence="13">Lacks conserved residue(s) required for the propagation of feature annotation.</text>
</comment>
<dbReference type="NCBIfam" id="TIGR00328">
    <property type="entry name" value="flhB"/>
    <property type="match status" value="1"/>
</dbReference>
<keyword evidence="16" id="KW-0966">Cell projection</keyword>
<comment type="similarity">
    <text evidence="2 13">Belongs to the type III secretion exporter family.</text>
</comment>
<evidence type="ECO:0000256" key="9">
    <source>
        <dbReference type="ARBA" id="ARBA00022989"/>
    </source>
</evidence>
<accession>A0A3N0VDL8</accession>
<dbReference type="FunFam" id="3.40.1690.10:FF:000001">
    <property type="entry name" value="Flagellar biosynthetic protein FlhB"/>
    <property type="match status" value="1"/>
</dbReference>
<evidence type="ECO:0000256" key="8">
    <source>
        <dbReference type="ARBA" id="ARBA00022927"/>
    </source>
</evidence>
<evidence type="ECO:0000256" key="11">
    <source>
        <dbReference type="ARBA" id="ARBA00023225"/>
    </source>
</evidence>
<feature type="region of interest" description="Disordered" evidence="15">
    <location>
        <begin position="1"/>
        <end position="28"/>
    </location>
</feature>
<dbReference type="GO" id="GO:0009306">
    <property type="term" value="P:protein secretion"/>
    <property type="evidence" value="ECO:0007669"/>
    <property type="project" value="InterPro"/>
</dbReference>
<feature type="region of interest" description="Disordered" evidence="15">
    <location>
        <begin position="358"/>
        <end position="378"/>
    </location>
</feature>
<keyword evidence="4 13" id="KW-0813">Transport</keyword>
<name>A0A3N0VDL8_9GAMM</name>
<keyword evidence="6 13" id="KW-0812">Transmembrane</keyword>
<evidence type="ECO:0000256" key="2">
    <source>
        <dbReference type="ARBA" id="ARBA00010690"/>
    </source>
</evidence>
<feature type="compositionally biased region" description="Basic and acidic residues" evidence="15">
    <location>
        <begin position="1"/>
        <end position="11"/>
    </location>
</feature>
<dbReference type="EMBL" id="RJVO01000003">
    <property type="protein sequence ID" value="ROH90791.1"/>
    <property type="molecule type" value="Genomic_DNA"/>
</dbReference>